<keyword evidence="1" id="KW-0472">Membrane</keyword>
<dbReference type="InterPro" id="IPR050640">
    <property type="entry name" value="Bact_2-comp_sensor_kinase"/>
</dbReference>
<keyword evidence="3" id="KW-0418">Kinase</keyword>
<name>A0A2D0NDH6_FLAN2</name>
<feature type="transmembrane region" description="Helical" evidence="1">
    <location>
        <begin position="46"/>
        <end position="64"/>
    </location>
</feature>
<gene>
    <name evidence="3" type="ORF">CRP01_09480</name>
</gene>
<keyword evidence="3" id="KW-0808">Transferase</keyword>
<dbReference type="GO" id="GO:0016020">
    <property type="term" value="C:membrane"/>
    <property type="evidence" value="ECO:0007669"/>
    <property type="project" value="InterPro"/>
</dbReference>
<accession>A0A2D0NDH6</accession>
<protein>
    <submittedName>
        <fullName evidence="3">Sensor histidine kinase</fullName>
    </submittedName>
</protein>
<dbReference type="Pfam" id="PF06580">
    <property type="entry name" value="His_kinase"/>
    <property type="match status" value="1"/>
</dbReference>
<evidence type="ECO:0000313" key="4">
    <source>
        <dbReference type="Proteomes" id="UP000223913"/>
    </source>
</evidence>
<dbReference type="OrthoDB" id="9792992at2"/>
<evidence type="ECO:0000313" key="3">
    <source>
        <dbReference type="EMBL" id="PHN06527.1"/>
    </source>
</evidence>
<feature type="transmembrane region" description="Helical" evidence="1">
    <location>
        <begin position="73"/>
        <end position="94"/>
    </location>
</feature>
<dbReference type="EMBL" id="PDUD01000017">
    <property type="protein sequence ID" value="PHN06527.1"/>
    <property type="molecule type" value="Genomic_DNA"/>
</dbReference>
<dbReference type="AlphaFoldDB" id="A0A2D0NDH6"/>
<organism evidence="3 4">
    <name type="scientific">Flavilitoribacter nigricans (strain ATCC 23147 / DSM 23189 / NBRC 102662 / NCIMB 1420 / SS-2)</name>
    <name type="common">Lewinella nigricans</name>
    <dbReference type="NCBI Taxonomy" id="1122177"/>
    <lineage>
        <taxon>Bacteria</taxon>
        <taxon>Pseudomonadati</taxon>
        <taxon>Bacteroidota</taxon>
        <taxon>Saprospiria</taxon>
        <taxon>Saprospirales</taxon>
        <taxon>Lewinellaceae</taxon>
        <taxon>Flavilitoribacter</taxon>
    </lineage>
</organism>
<feature type="transmembrane region" description="Helical" evidence="1">
    <location>
        <begin position="130"/>
        <end position="149"/>
    </location>
</feature>
<reference evidence="3 4" key="1">
    <citation type="submission" date="2017-10" db="EMBL/GenBank/DDBJ databases">
        <title>The draft genome sequence of Lewinella nigricans NBRC 102662.</title>
        <authorList>
            <person name="Wang K."/>
        </authorList>
    </citation>
    <scope>NUCLEOTIDE SEQUENCE [LARGE SCALE GENOMIC DNA]</scope>
    <source>
        <strain evidence="3 4">NBRC 102662</strain>
    </source>
</reference>
<dbReference type="GO" id="GO:0000155">
    <property type="term" value="F:phosphorelay sensor kinase activity"/>
    <property type="evidence" value="ECO:0007669"/>
    <property type="project" value="InterPro"/>
</dbReference>
<sequence length="351" mass="40336">MKDKWWKYGLHVLGWILFLTLPYLLSFKKAVQFDELWTNPRDMKNLISWILLIGFSYFNHLWLVPQLYLNRRYILFTAFVLLSFAAIIWLPEIIDLLPSQPMLSDLTPPAGVPGVAPGAVPPKPDFAMEISHFVLLFILSVLISIAYYTQMRLQMTEKQRLETELAHLKAQIQPHFLFNTLNSIYALAIRQDEKTADTVVQLAEFLRYVIRDAQGNRIALEKELAYLRNYVDLQQSRLRDSVIVYFEVAGSPVGMEIVPLILFSFVENAFKHGVSPDEESLIRIRIDILLNGVKLHVFNKKVTVVSPEANSGIGVENARKRLSLLYPQAHELKVTDTPTDYTVDLFISTEK</sequence>
<evidence type="ECO:0000256" key="1">
    <source>
        <dbReference type="SAM" id="Phobius"/>
    </source>
</evidence>
<dbReference type="Proteomes" id="UP000223913">
    <property type="component" value="Unassembled WGS sequence"/>
</dbReference>
<keyword evidence="1" id="KW-1133">Transmembrane helix</keyword>
<keyword evidence="1" id="KW-0812">Transmembrane</keyword>
<dbReference type="InterPro" id="IPR010559">
    <property type="entry name" value="Sig_transdc_His_kin_internal"/>
</dbReference>
<feature type="domain" description="Signal transduction histidine kinase internal region" evidence="2">
    <location>
        <begin position="164"/>
        <end position="241"/>
    </location>
</feature>
<dbReference type="PANTHER" id="PTHR34220:SF7">
    <property type="entry name" value="SENSOR HISTIDINE KINASE YPDA"/>
    <property type="match status" value="1"/>
</dbReference>
<dbReference type="RefSeq" id="WP_099149782.1">
    <property type="nucleotide sequence ID" value="NZ_PDUD01000017.1"/>
</dbReference>
<keyword evidence="4" id="KW-1185">Reference proteome</keyword>
<evidence type="ECO:0000259" key="2">
    <source>
        <dbReference type="Pfam" id="PF06580"/>
    </source>
</evidence>
<dbReference type="PANTHER" id="PTHR34220">
    <property type="entry name" value="SENSOR HISTIDINE KINASE YPDA"/>
    <property type="match status" value="1"/>
</dbReference>
<feature type="transmembrane region" description="Helical" evidence="1">
    <location>
        <begin position="7"/>
        <end position="26"/>
    </location>
</feature>
<comment type="caution">
    <text evidence="3">The sequence shown here is derived from an EMBL/GenBank/DDBJ whole genome shotgun (WGS) entry which is preliminary data.</text>
</comment>
<proteinExistence type="predicted"/>